<feature type="compositionally biased region" description="Basic and acidic residues" evidence="1">
    <location>
        <begin position="356"/>
        <end position="370"/>
    </location>
</feature>
<evidence type="ECO:0000259" key="2">
    <source>
        <dbReference type="Pfam" id="PF12937"/>
    </source>
</evidence>
<reference evidence="5" key="1">
    <citation type="journal article" date="2009" name="Science">
        <title>The B73 maize genome: complexity, diversity, and dynamics.</title>
        <authorList>
            <person name="Schnable P.S."/>
            <person name="Ware D."/>
            <person name="Fulton R.S."/>
            <person name="Stein J.C."/>
            <person name="Wei F."/>
            <person name="Pasternak S."/>
            <person name="Liang C."/>
            <person name="Zhang J."/>
            <person name="Fulton L."/>
            <person name="Graves T.A."/>
            <person name="Minx P."/>
            <person name="Reily A.D."/>
            <person name="Courtney L."/>
            <person name="Kruchowski S.S."/>
            <person name="Tomlinson C."/>
            <person name="Strong C."/>
            <person name="Delehaunty K."/>
            <person name="Fronick C."/>
            <person name="Courtney B."/>
            <person name="Rock S.M."/>
            <person name="Belter E."/>
            <person name="Du F."/>
            <person name="Kim K."/>
            <person name="Abbott R.M."/>
            <person name="Cotton M."/>
            <person name="Levy A."/>
            <person name="Marchetto P."/>
            <person name="Ochoa K."/>
            <person name="Jackson S.M."/>
            <person name="Gillam B."/>
            <person name="Chen W."/>
            <person name="Yan L."/>
            <person name="Higginbotham J."/>
            <person name="Cardenas M."/>
            <person name="Waligorski J."/>
            <person name="Applebaum E."/>
            <person name="Phelps L."/>
            <person name="Falcone J."/>
            <person name="Kanchi K."/>
            <person name="Thane T."/>
            <person name="Scimone A."/>
            <person name="Thane N."/>
            <person name="Henke J."/>
            <person name="Wang T."/>
            <person name="Ruppert J."/>
            <person name="Shah N."/>
            <person name="Rotter K."/>
            <person name="Hodges J."/>
            <person name="Ingenthron E."/>
            <person name="Cordes M."/>
            <person name="Kohlberg S."/>
            <person name="Sgro J."/>
            <person name="Delgado B."/>
            <person name="Mead K."/>
            <person name="Chinwalla A."/>
            <person name="Leonard S."/>
            <person name="Crouse K."/>
            <person name="Collura K."/>
            <person name="Kudrna D."/>
            <person name="Currie J."/>
            <person name="He R."/>
            <person name="Angelova A."/>
            <person name="Rajasekar S."/>
            <person name="Mueller T."/>
            <person name="Lomeli R."/>
            <person name="Scara G."/>
            <person name="Ko A."/>
            <person name="Delaney K."/>
            <person name="Wissotski M."/>
            <person name="Lopez G."/>
            <person name="Campos D."/>
            <person name="Braidotti M."/>
            <person name="Ashley E."/>
            <person name="Golser W."/>
            <person name="Kim H."/>
            <person name="Lee S."/>
            <person name="Lin J."/>
            <person name="Dujmic Z."/>
            <person name="Kim W."/>
            <person name="Talag J."/>
            <person name="Zuccolo A."/>
            <person name="Fan C."/>
            <person name="Sebastian A."/>
            <person name="Kramer M."/>
            <person name="Spiegel L."/>
            <person name="Nascimento L."/>
            <person name="Zutavern T."/>
            <person name="Miller B."/>
            <person name="Ambroise C."/>
            <person name="Muller S."/>
            <person name="Spooner W."/>
            <person name="Narechania A."/>
            <person name="Ren L."/>
            <person name="Wei S."/>
            <person name="Kumari S."/>
            <person name="Faga B."/>
            <person name="Levy M.J."/>
            <person name="McMahan L."/>
            <person name="Van Buren P."/>
            <person name="Vaughn M.W."/>
            <person name="Ying K."/>
            <person name="Yeh C.-T."/>
            <person name="Emrich S.J."/>
            <person name="Jia Y."/>
            <person name="Kalyanaraman A."/>
            <person name="Hsia A.-P."/>
            <person name="Barbazuk W.B."/>
            <person name="Baucom R.S."/>
            <person name="Brutnell T.P."/>
            <person name="Carpita N.C."/>
            <person name="Chaparro C."/>
            <person name="Chia J.-M."/>
            <person name="Deragon J.-M."/>
            <person name="Estill J.C."/>
            <person name="Fu Y."/>
            <person name="Jeddeloh J.A."/>
            <person name="Han Y."/>
            <person name="Lee H."/>
            <person name="Li P."/>
            <person name="Lisch D.R."/>
            <person name="Liu S."/>
            <person name="Liu Z."/>
            <person name="Nagel D.H."/>
            <person name="McCann M.C."/>
            <person name="SanMiguel P."/>
            <person name="Myers A.M."/>
            <person name="Nettleton D."/>
            <person name="Nguyen J."/>
            <person name="Penning B.W."/>
            <person name="Ponnala L."/>
            <person name="Schneider K.L."/>
            <person name="Schwartz D.C."/>
            <person name="Sharma A."/>
            <person name="Soderlund C."/>
            <person name="Springer N.M."/>
            <person name="Sun Q."/>
            <person name="Wang H."/>
            <person name="Waterman M."/>
            <person name="Westerman R."/>
            <person name="Wolfgruber T.K."/>
            <person name="Yang L."/>
            <person name="Yu Y."/>
            <person name="Zhang L."/>
            <person name="Zhou S."/>
            <person name="Zhu Q."/>
            <person name="Bennetzen J.L."/>
            <person name="Dawe R.K."/>
            <person name="Jiang J."/>
            <person name="Jiang N."/>
            <person name="Presting G.G."/>
            <person name="Wessler S.R."/>
            <person name="Aluru S."/>
            <person name="Martienssen R.A."/>
            <person name="Clifton S.W."/>
            <person name="McCombie W.R."/>
            <person name="Wing R.A."/>
            <person name="Wilson R.K."/>
        </authorList>
    </citation>
    <scope>NUCLEOTIDE SEQUENCE [LARGE SCALE GENOMIC DNA]</scope>
    <source>
        <strain evidence="5">cv. B73</strain>
    </source>
</reference>
<dbReference type="AlphaFoldDB" id="A0A804ULR8"/>
<dbReference type="Proteomes" id="UP000007305">
    <property type="component" value="Chromosome 10"/>
</dbReference>
<evidence type="ECO:0000313" key="5">
    <source>
        <dbReference type="Proteomes" id="UP000007305"/>
    </source>
</evidence>
<dbReference type="InterPro" id="IPR001810">
    <property type="entry name" value="F-box_dom"/>
</dbReference>
<dbReference type="FunFam" id="1.20.1280.50:FF:000037">
    <property type="entry name" value="F-box protein SKIP19"/>
    <property type="match status" value="1"/>
</dbReference>
<dbReference type="Gramene" id="Zm00001eb413420_T001">
    <property type="protein sequence ID" value="Zm00001eb413420_P001"/>
    <property type="gene ID" value="Zm00001eb413420"/>
</dbReference>
<dbReference type="EnsemblPlants" id="Zm00001eb413420_T001">
    <property type="protein sequence ID" value="Zm00001eb413420_P001"/>
    <property type="gene ID" value="Zm00001eb413420"/>
</dbReference>
<evidence type="ECO:0000259" key="3">
    <source>
        <dbReference type="Pfam" id="PF24758"/>
    </source>
</evidence>
<dbReference type="GO" id="GO:1905761">
    <property type="term" value="F:SCF ubiquitin ligase complex binding"/>
    <property type="evidence" value="ECO:0000318"/>
    <property type="project" value="GO_Central"/>
</dbReference>
<organism evidence="4 5">
    <name type="scientific">Zea mays</name>
    <name type="common">Maize</name>
    <dbReference type="NCBI Taxonomy" id="4577"/>
    <lineage>
        <taxon>Eukaryota</taxon>
        <taxon>Viridiplantae</taxon>
        <taxon>Streptophyta</taxon>
        <taxon>Embryophyta</taxon>
        <taxon>Tracheophyta</taxon>
        <taxon>Spermatophyta</taxon>
        <taxon>Magnoliopsida</taxon>
        <taxon>Liliopsida</taxon>
        <taxon>Poales</taxon>
        <taxon>Poaceae</taxon>
        <taxon>PACMAD clade</taxon>
        <taxon>Panicoideae</taxon>
        <taxon>Andropogonodae</taxon>
        <taxon>Andropogoneae</taxon>
        <taxon>Tripsacinae</taxon>
        <taxon>Zea</taxon>
    </lineage>
</organism>
<protein>
    <recommendedName>
        <fullName evidence="6">F-box domain-containing protein</fullName>
    </recommendedName>
</protein>
<name>A0A804ULR8_MAIZE</name>
<dbReference type="Gene3D" id="3.80.10.10">
    <property type="entry name" value="Ribonuclease Inhibitor"/>
    <property type="match status" value="1"/>
</dbReference>
<feature type="compositionally biased region" description="Polar residues" evidence="1">
    <location>
        <begin position="325"/>
        <end position="354"/>
    </location>
</feature>
<evidence type="ECO:0008006" key="6">
    <source>
        <dbReference type="Google" id="ProtNLM"/>
    </source>
</evidence>
<dbReference type="Gene3D" id="1.20.1280.50">
    <property type="match status" value="1"/>
</dbReference>
<accession>A0A804ULR8</accession>
<dbReference type="Pfam" id="PF12937">
    <property type="entry name" value="F-box-like"/>
    <property type="match status" value="1"/>
</dbReference>
<dbReference type="SUPFAM" id="SSF52047">
    <property type="entry name" value="RNI-like"/>
    <property type="match status" value="1"/>
</dbReference>
<dbReference type="InParanoid" id="A0A804ULR8"/>
<dbReference type="InterPro" id="IPR055411">
    <property type="entry name" value="LRR_FXL15/At3g58940/PEG3-like"/>
</dbReference>
<dbReference type="SUPFAM" id="SSF81383">
    <property type="entry name" value="F-box domain"/>
    <property type="match status" value="1"/>
</dbReference>
<dbReference type="InterPro" id="IPR032675">
    <property type="entry name" value="LRR_dom_sf"/>
</dbReference>
<reference evidence="4" key="2">
    <citation type="submission" date="2019-07" db="EMBL/GenBank/DDBJ databases">
        <authorList>
            <person name="Seetharam A."/>
            <person name="Woodhouse M."/>
            <person name="Cannon E."/>
        </authorList>
    </citation>
    <scope>NUCLEOTIDE SEQUENCE [LARGE SCALE GENOMIC DNA]</scope>
    <source>
        <strain evidence="4">cv. B73</strain>
    </source>
</reference>
<dbReference type="PANTHER" id="PTHR38926">
    <property type="entry name" value="F-BOX DOMAIN CONTAINING PROTEIN, EXPRESSED"/>
    <property type="match status" value="1"/>
</dbReference>
<reference evidence="4" key="3">
    <citation type="submission" date="2021-05" db="UniProtKB">
        <authorList>
            <consortium name="EnsemblPlants"/>
        </authorList>
    </citation>
    <scope>IDENTIFICATION</scope>
    <source>
        <strain evidence="4">cv. B73</strain>
    </source>
</reference>
<keyword evidence="5" id="KW-1185">Reference proteome</keyword>
<evidence type="ECO:0000256" key="1">
    <source>
        <dbReference type="SAM" id="MobiDB-lite"/>
    </source>
</evidence>
<dbReference type="InterPro" id="IPR036047">
    <property type="entry name" value="F-box-like_dom_sf"/>
</dbReference>
<feature type="domain" description="F-box" evidence="2">
    <location>
        <begin position="26"/>
        <end position="64"/>
    </location>
</feature>
<dbReference type="Pfam" id="PF24758">
    <property type="entry name" value="LRR_At5g56370"/>
    <property type="match status" value="1"/>
</dbReference>
<feature type="region of interest" description="Disordered" evidence="1">
    <location>
        <begin position="318"/>
        <end position="370"/>
    </location>
</feature>
<proteinExistence type="predicted"/>
<sequence>MEAGPPCEPAPTVANGRDWSELSLDALVLVFGRLGPVEILMGSGLVCRSWLQAAKEPELWASLDMASHRAVEEMGGDVLRGMARVAVGRSRGRLEVFSGKHFVTDDLLNYISGRSACLRSLSLVSCPEVTNKGFTDLVTNAPKLEDLSLELCPNVGGRHVLECAGRACPRLARFRLRRECFRFSLNYSRRTAEALGIAAMTGLRSLTLVSSNISNDELVAVLDGCPRLESLCLRDCYKVIADGSLRARCAGIRALTLPGSSSSHRVWLSSDEIEAIVDMYPDLPKKDDSYLDTMVCSDSEIEAILCMLAGESSELTRLESGCGTPEQSSASGERAYNLTSPWRKQSYQPDSPTESLDDKKKSKLRRSLDM</sequence>
<evidence type="ECO:0000313" key="4">
    <source>
        <dbReference type="EnsemblPlants" id="Zm00001eb413420_P001"/>
    </source>
</evidence>
<dbReference type="PANTHER" id="PTHR38926:SF71">
    <property type="entry name" value="OS08G0194350 PROTEIN"/>
    <property type="match status" value="1"/>
</dbReference>
<feature type="domain" description="F-box/LRR-repeat protein 15/At3g58940/PEG3-like LRR" evidence="3">
    <location>
        <begin position="145"/>
        <end position="257"/>
    </location>
</feature>